<dbReference type="Pfam" id="PF02608">
    <property type="entry name" value="Bmp"/>
    <property type="match status" value="1"/>
</dbReference>
<comment type="caution">
    <text evidence="9">The sequence shown here is derived from an EMBL/GenBank/DDBJ whole genome shotgun (WGS) entry which is preliminary data.</text>
</comment>
<dbReference type="InterPro" id="IPR050957">
    <property type="entry name" value="BMP_lipoprotein"/>
</dbReference>
<dbReference type="InterPro" id="IPR006311">
    <property type="entry name" value="TAT_signal"/>
</dbReference>
<sequence length="379" mass="38670">MKTATRRLLLTTPALIGAAALSLSGCAKPPAPAGQSSSSAAPSSGTSASGASSDFKACMVSDTAGFNDKSFNQTSLKGLTDAASAYGIQTDKIQSSSASDYAKNLSSMVSAGCNMVVSVGFLLADDTLAAAKANPKVKFAIVDDNDPKFAGTKNLKPLVFNTAQSSFLGGYLAAAMTKTGKVGTFGGAKIPTVTIYMDGFAQGVEYYNKTKGKNVQVLGWDSAKQDGQFVPGDNPFENTSGGQQTAQALTSQGADVIFPVAGGAGVGALQVAKASGGKVNAIWVDADGCQTQPNYCSSIITSVFKGMDVSVKDAIGDALQNKFTSTAFVGTLQNGGTGLTGFHDFDSKVPGDVKTELDQLKSDIESGKITITSKSQPSS</sequence>
<comment type="similarity">
    <text evidence="2">Belongs to the BMP lipoprotein family.</text>
</comment>
<keyword evidence="5" id="KW-0472">Membrane</keyword>
<evidence type="ECO:0000256" key="1">
    <source>
        <dbReference type="ARBA" id="ARBA00004193"/>
    </source>
</evidence>
<evidence type="ECO:0000256" key="6">
    <source>
        <dbReference type="ARBA" id="ARBA00023288"/>
    </source>
</evidence>
<evidence type="ECO:0000256" key="3">
    <source>
        <dbReference type="ARBA" id="ARBA00022475"/>
    </source>
</evidence>
<dbReference type="PROSITE" id="PS51257">
    <property type="entry name" value="PROKAR_LIPOPROTEIN"/>
    <property type="match status" value="1"/>
</dbReference>
<proteinExistence type="inferred from homology"/>
<evidence type="ECO:0000256" key="7">
    <source>
        <dbReference type="SAM" id="SignalP"/>
    </source>
</evidence>
<dbReference type="Gene3D" id="3.40.50.2300">
    <property type="match status" value="2"/>
</dbReference>
<organism evidence="9 10">
    <name type="scientific">Microlunatus kandeliicorticis</name>
    <dbReference type="NCBI Taxonomy" id="1759536"/>
    <lineage>
        <taxon>Bacteria</taxon>
        <taxon>Bacillati</taxon>
        <taxon>Actinomycetota</taxon>
        <taxon>Actinomycetes</taxon>
        <taxon>Propionibacteriales</taxon>
        <taxon>Propionibacteriaceae</taxon>
        <taxon>Microlunatus</taxon>
    </lineage>
</organism>
<evidence type="ECO:0000256" key="4">
    <source>
        <dbReference type="ARBA" id="ARBA00022729"/>
    </source>
</evidence>
<dbReference type="InterPro" id="IPR003760">
    <property type="entry name" value="PnrA-like"/>
</dbReference>
<dbReference type="InterPro" id="IPR028082">
    <property type="entry name" value="Peripla_BP_I"/>
</dbReference>
<feature type="signal peptide" evidence="7">
    <location>
        <begin position="1"/>
        <end position="27"/>
    </location>
</feature>
<dbReference type="RefSeq" id="WP_182558799.1">
    <property type="nucleotide sequence ID" value="NZ_JACGWT010000001.1"/>
</dbReference>
<comment type="subcellular location">
    <subcellularLocation>
        <location evidence="1">Cell membrane</location>
        <topology evidence="1">Lipid-anchor</topology>
    </subcellularLocation>
</comment>
<dbReference type="PANTHER" id="PTHR34296:SF2">
    <property type="entry name" value="ABC TRANSPORTER GUANOSINE-BINDING PROTEIN NUPN"/>
    <property type="match status" value="1"/>
</dbReference>
<dbReference type="EMBL" id="JACGWT010000001">
    <property type="protein sequence ID" value="MBA8793269.1"/>
    <property type="molecule type" value="Genomic_DNA"/>
</dbReference>
<keyword evidence="10" id="KW-1185">Reference proteome</keyword>
<dbReference type="PANTHER" id="PTHR34296">
    <property type="entry name" value="TRANSCRIPTIONAL ACTIVATOR PROTEIN MED"/>
    <property type="match status" value="1"/>
</dbReference>
<evidence type="ECO:0000313" key="10">
    <source>
        <dbReference type="Proteomes" id="UP000523079"/>
    </source>
</evidence>
<dbReference type="PROSITE" id="PS51318">
    <property type="entry name" value="TAT"/>
    <property type="match status" value="1"/>
</dbReference>
<keyword evidence="3" id="KW-1003">Cell membrane</keyword>
<dbReference type="GO" id="GO:0005886">
    <property type="term" value="C:plasma membrane"/>
    <property type="evidence" value="ECO:0007669"/>
    <property type="project" value="UniProtKB-SubCell"/>
</dbReference>
<keyword evidence="4 7" id="KW-0732">Signal</keyword>
<keyword evidence="6" id="KW-0449">Lipoprotein</keyword>
<dbReference type="AlphaFoldDB" id="A0A7W3IQC1"/>
<gene>
    <name evidence="9" type="ORF">FHX74_000863</name>
</gene>
<name>A0A7W3IQC1_9ACTN</name>
<evidence type="ECO:0000259" key="8">
    <source>
        <dbReference type="Pfam" id="PF02608"/>
    </source>
</evidence>
<accession>A0A7W3IQC1</accession>
<evidence type="ECO:0000313" key="9">
    <source>
        <dbReference type="EMBL" id="MBA8793269.1"/>
    </source>
</evidence>
<dbReference type="SUPFAM" id="SSF53822">
    <property type="entry name" value="Periplasmic binding protein-like I"/>
    <property type="match status" value="1"/>
</dbReference>
<protein>
    <submittedName>
        <fullName evidence="9">Basic membrane protein A</fullName>
    </submittedName>
</protein>
<reference evidence="9 10" key="1">
    <citation type="submission" date="2020-07" db="EMBL/GenBank/DDBJ databases">
        <title>Sequencing the genomes of 1000 actinobacteria strains.</title>
        <authorList>
            <person name="Klenk H.-P."/>
        </authorList>
    </citation>
    <scope>NUCLEOTIDE SEQUENCE [LARGE SCALE GENOMIC DNA]</scope>
    <source>
        <strain evidence="9 10">DSM 100723</strain>
    </source>
</reference>
<feature type="chain" id="PRO_5039503010" evidence="7">
    <location>
        <begin position="28"/>
        <end position="379"/>
    </location>
</feature>
<evidence type="ECO:0000256" key="5">
    <source>
        <dbReference type="ARBA" id="ARBA00023136"/>
    </source>
</evidence>
<evidence type="ECO:0000256" key="2">
    <source>
        <dbReference type="ARBA" id="ARBA00008610"/>
    </source>
</evidence>
<dbReference type="CDD" id="cd06354">
    <property type="entry name" value="PBP1_PrnA-like"/>
    <property type="match status" value="1"/>
</dbReference>
<feature type="domain" description="ABC transporter substrate-binding protein PnrA-like" evidence="8">
    <location>
        <begin position="57"/>
        <end position="340"/>
    </location>
</feature>
<dbReference type="Proteomes" id="UP000523079">
    <property type="component" value="Unassembled WGS sequence"/>
</dbReference>